<dbReference type="Pfam" id="PF00903">
    <property type="entry name" value="Glyoxalase"/>
    <property type="match status" value="1"/>
</dbReference>
<evidence type="ECO:0000259" key="1">
    <source>
        <dbReference type="PROSITE" id="PS51819"/>
    </source>
</evidence>
<keyword evidence="3" id="KW-1185">Reference proteome</keyword>
<dbReference type="InterPro" id="IPR037523">
    <property type="entry name" value="VOC_core"/>
</dbReference>
<dbReference type="PROSITE" id="PS51819">
    <property type="entry name" value="VOC"/>
    <property type="match status" value="1"/>
</dbReference>
<name>A0A5B8W2R6_9SPHI</name>
<proteinExistence type="predicted"/>
<dbReference type="InterPro" id="IPR029068">
    <property type="entry name" value="Glyas_Bleomycin-R_OHBP_Dase"/>
</dbReference>
<accession>A0A5B8W2R6</accession>
<evidence type="ECO:0000313" key="3">
    <source>
        <dbReference type="Proteomes" id="UP000321362"/>
    </source>
</evidence>
<dbReference type="Proteomes" id="UP000321362">
    <property type="component" value="Chromosome"/>
</dbReference>
<dbReference type="InterPro" id="IPR004360">
    <property type="entry name" value="Glyas_Fos-R_dOase_dom"/>
</dbReference>
<dbReference type="AlphaFoldDB" id="A0A5B8W2R6"/>
<protein>
    <submittedName>
        <fullName evidence="2">VOC family protein</fullName>
    </submittedName>
</protein>
<dbReference type="Gene3D" id="3.30.720.110">
    <property type="match status" value="1"/>
</dbReference>
<dbReference type="EMBL" id="CP042437">
    <property type="protein sequence ID" value="QEC77232.1"/>
    <property type="molecule type" value="Genomic_DNA"/>
</dbReference>
<sequence length="127" mass="14309">MEPEKNIPENYQHIMPYLVIPNADKFIAFMKTVFGATEQYKAMRDENTIMHAELSIKGSTIMFAGCTDTFTQQNAGMFIYVDNCDETYHKALDNGAESIIPPANQSYGRSAGVKDPFGNTWWVTNVL</sequence>
<gene>
    <name evidence="2" type="ORF">FSB76_15230</name>
</gene>
<dbReference type="KEGG" id="mgk:FSB76_15230"/>
<dbReference type="CDD" id="cd07246">
    <property type="entry name" value="VOC_like"/>
    <property type="match status" value="1"/>
</dbReference>
<dbReference type="Gene3D" id="3.30.720.120">
    <property type="match status" value="1"/>
</dbReference>
<feature type="domain" description="VOC" evidence="1">
    <location>
        <begin position="10"/>
        <end position="126"/>
    </location>
</feature>
<organism evidence="2 3">
    <name type="scientific">Mucilaginibacter ginsenosidivorax</name>
    <dbReference type="NCBI Taxonomy" id="862126"/>
    <lineage>
        <taxon>Bacteria</taxon>
        <taxon>Pseudomonadati</taxon>
        <taxon>Bacteroidota</taxon>
        <taxon>Sphingobacteriia</taxon>
        <taxon>Sphingobacteriales</taxon>
        <taxon>Sphingobacteriaceae</taxon>
        <taxon>Mucilaginibacter</taxon>
    </lineage>
</organism>
<dbReference type="SUPFAM" id="SSF54593">
    <property type="entry name" value="Glyoxalase/Bleomycin resistance protein/Dihydroxybiphenyl dioxygenase"/>
    <property type="match status" value="1"/>
</dbReference>
<dbReference type="PANTHER" id="PTHR34109:SF1">
    <property type="entry name" value="VOC DOMAIN-CONTAINING PROTEIN"/>
    <property type="match status" value="1"/>
</dbReference>
<dbReference type="OrthoDB" id="9795306at2"/>
<dbReference type="PANTHER" id="PTHR34109">
    <property type="entry name" value="BNAUNNG04460D PROTEIN-RELATED"/>
    <property type="match status" value="1"/>
</dbReference>
<dbReference type="RefSeq" id="WP_147054736.1">
    <property type="nucleotide sequence ID" value="NZ_CP042437.1"/>
</dbReference>
<reference evidence="2 3" key="1">
    <citation type="journal article" date="2013" name="J. Microbiol.">
        <title>Mucilaginibacter ginsenosidivorax sp. nov., with ginsenoside converting activity isolated from sediment.</title>
        <authorList>
            <person name="Kim J.K."/>
            <person name="Choi T.E."/>
            <person name="Liu Q.M."/>
            <person name="Park H.Y."/>
            <person name="Yi T.H."/>
            <person name="Yoon M.H."/>
            <person name="Kim S.C."/>
            <person name="Im W.T."/>
        </authorList>
    </citation>
    <scope>NUCLEOTIDE SEQUENCE [LARGE SCALE GENOMIC DNA]</scope>
    <source>
        <strain evidence="2 3">KHI28</strain>
    </source>
</reference>
<evidence type="ECO:0000313" key="2">
    <source>
        <dbReference type="EMBL" id="QEC77232.1"/>
    </source>
</evidence>